<evidence type="ECO:0000256" key="2">
    <source>
        <dbReference type="SAM" id="MobiDB-lite"/>
    </source>
</evidence>
<feature type="region of interest" description="Disordered" evidence="2">
    <location>
        <begin position="274"/>
        <end position="297"/>
    </location>
</feature>
<organism evidence="3 4">
    <name type="scientific">Lasiodiplodia theobromae</name>
    <dbReference type="NCBI Taxonomy" id="45133"/>
    <lineage>
        <taxon>Eukaryota</taxon>
        <taxon>Fungi</taxon>
        <taxon>Dikarya</taxon>
        <taxon>Ascomycota</taxon>
        <taxon>Pezizomycotina</taxon>
        <taxon>Dothideomycetes</taxon>
        <taxon>Dothideomycetes incertae sedis</taxon>
        <taxon>Botryosphaeriales</taxon>
        <taxon>Botryosphaeriaceae</taxon>
        <taxon>Lasiodiplodia</taxon>
    </lineage>
</organism>
<dbReference type="Proteomes" id="UP000325902">
    <property type="component" value="Unassembled WGS sequence"/>
</dbReference>
<keyword evidence="4" id="KW-1185">Reference proteome</keyword>
<reference evidence="3 4" key="1">
    <citation type="journal article" date="2019" name="Sci. Rep.">
        <title>A multi-omics analysis of the grapevine pathogen Lasiodiplodia theobromae reveals that temperature affects the expression of virulence- and pathogenicity-related genes.</title>
        <authorList>
            <person name="Felix C."/>
            <person name="Meneses R."/>
            <person name="Goncalves M.F.M."/>
            <person name="Tilleman L."/>
            <person name="Duarte A.S."/>
            <person name="Jorrin-Novo J.V."/>
            <person name="Van de Peer Y."/>
            <person name="Deforce D."/>
            <person name="Van Nieuwerburgh F."/>
            <person name="Esteves A.C."/>
            <person name="Alves A."/>
        </authorList>
    </citation>
    <scope>NUCLEOTIDE SEQUENCE [LARGE SCALE GENOMIC DNA]</scope>
    <source>
        <strain evidence="3 4">LA-SOL3</strain>
    </source>
</reference>
<sequence>MAAFHGSSKVVDHLKGVRDLSWKQSQACGSAGPRFNDIRTDLRGLYCDLQDLEEELTDPKTFFKRCDHHTEVELRELLEECVEDLREIEDFINSLPSQKRTSIQTLDGEVSELQKKICDRRNSFQDFQEQATTTALETMKAQLYTLVDDILSKRRPPFILTKVVDWDALADELQHPVLVGRDMLEFDDGDAHSDDYGVIELPDSPAAGSPDPPDDVTNNDETPRSRKTRNLQPTVEDYVEGEDDVFYSPATIHTSPRSSVAGVDMDTLSTSIDLPENTHGQNPDGATEYDPLADPKRKPRRVDTEMVLMQEQKSTIQEEIRKLKEEAEILEEQKRIWEAEQKRREEIQKFREFCSGFPKEAEEDILAECWRIPSSSFKKLSSTYAASSERIPP</sequence>
<feature type="coiled-coil region" evidence="1">
    <location>
        <begin position="306"/>
        <end position="342"/>
    </location>
</feature>
<evidence type="ECO:0000256" key="1">
    <source>
        <dbReference type="SAM" id="Coils"/>
    </source>
</evidence>
<name>A0A5N5DBU5_9PEZI</name>
<accession>A0A5N5DBU5</accession>
<comment type="caution">
    <text evidence="3">The sequence shown here is derived from an EMBL/GenBank/DDBJ whole genome shotgun (WGS) entry which is preliminary data.</text>
</comment>
<feature type="region of interest" description="Disordered" evidence="2">
    <location>
        <begin position="190"/>
        <end position="239"/>
    </location>
</feature>
<keyword evidence="1" id="KW-0175">Coiled coil</keyword>
<proteinExistence type="predicted"/>
<evidence type="ECO:0000313" key="4">
    <source>
        <dbReference type="Proteomes" id="UP000325902"/>
    </source>
</evidence>
<dbReference type="EMBL" id="VCHE01000042">
    <property type="protein sequence ID" value="KAB2574584.1"/>
    <property type="molecule type" value="Genomic_DNA"/>
</dbReference>
<dbReference type="OrthoDB" id="550424at2759"/>
<protein>
    <submittedName>
        <fullName evidence="3">Uncharacterized protein</fullName>
    </submittedName>
</protein>
<gene>
    <name evidence="3" type="ORF">DBV05_g6797</name>
</gene>
<dbReference type="AlphaFoldDB" id="A0A5N5DBU5"/>
<evidence type="ECO:0000313" key="3">
    <source>
        <dbReference type="EMBL" id="KAB2574584.1"/>
    </source>
</evidence>